<dbReference type="InterPro" id="IPR036390">
    <property type="entry name" value="WH_DNA-bd_sf"/>
</dbReference>
<dbReference type="Proteomes" id="UP000035489">
    <property type="component" value="Unassembled WGS sequence"/>
</dbReference>
<keyword evidence="2" id="KW-0238">DNA-binding</keyword>
<dbReference type="Pfam" id="PF13545">
    <property type="entry name" value="HTH_Crp_2"/>
    <property type="match status" value="1"/>
</dbReference>
<gene>
    <name evidence="6" type="ORF">AA309_05820</name>
</gene>
<sequence length="247" mass="28256">MAIYLIRKLEHFAKLSNEERTSLERAASLQLRQLNPREDIIYEGDQPTQVHLILNGWACRYKVLEDGRRQILGYLIPGDICDMRMFILKEMDHSIGAVSPISVAEIPKETIIALTDAFPRLSRAFWWNSLVEDAITREWIINNSQRESTERMAHLFCELFIRLRMVGLTNGNSCEIPVTQAELGETMGLSTVHVNRTLQELRALNLVNLKGRILTIPDLKALQVVAMFNDNYLHLDRDGHAMDANEG</sequence>
<dbReference type="PATRIC" id="fig|1225564.3.peg.1633"/>
<dbReference type="SUPFAM" id="SSF51206">
    <property type="entry name" value="cAMP-binding domain-like"/>
    <property type="match status" value="1"/>
</dbReference>
<reference evidence="6 7" key="1">
    <citation type="submission" date="2015-05" db="EMBL/GenBank/DDBJ databases">
        <title>Draft genome sequence of Microvirga vignae strain BR3299, a novel nitrogen fixing bacteria isolated from Brazil semi-aired region.</title>
        <authorList>
            <person name="Zilli J.E."/>
            <person name="Passos S.R."/>
            <person name="Leite J."/>
            <person name="Baldani J.I."/>
            <person name="Xavier G.R."/>
            <person name="Rumjaneck N.G."/>
            <person name="Simoes-Araujo J.L."/>
        </authorList>
    </citation>
    <scope>NUCLEOTIDE SEQUENCE [LARGE SCALE GENOMIC DNA]</scope>
    <source>
        <strain evidence="6 7">BR3299</strain>
    </source>
</reference>
<dbReference type="InterPro" id="IPR012318">
    <property type="entry name" value="HTH_CRP"/>
</dbReference>
<dbReference type="STRING" id="1225564.AA309_05820"/>
<evidence type="ECO:0000313" key="6">
    <source>
        <dbReference type="EMBL" id="KLK93985.1"/>
    </source>
</evidence>
<dbReference type="SUPFAM" id="SSF46785">
    <property type="entry name" value="Winged helix' DNA-binding domain"/>
    <property type="match status" value="1"/>
</dbReference>
<keyword evidence="3" id="KW-0804">Transcription</keyword>
<dbReference type="Gene3D" id="1.10.10.10">
    <property type="entry name" value="Winged helix-like DNA-binding domain superfamily/Winged helix DNA-binding domain"/>
    <property type="match status" value="1"/>
</dbReference>
<feature type="domain" description="HTH crp-type" evidence="5">
    <location>
        <begin position="146"/>
        <end position="220"/>
    </location>
</feature>
<organism evidence="6 7">
    <name type="scientific">Microvirga vignae</name>
    <dbReference type="NCBI Taxonomy" id="1225564"/>
    <lineage>
        <taxon>Bacteria</taxon>
        <taxon>Pseudomonadati</taxon>
        <taxon>Pseudomonadota</taxon>
        <taxon>Alphaproteobacteria</taxon>
        <taxon>Hyphomicrobiales</taxon>
        <taxon>Methylobacteriaceae</taxon>
        <taxon>Microvirga</taxon>
    </lineage>
</organism>
<evidence type="ECO:0000256" key="2">
    <source>
        <dbReference type="ARBA" id="ARBA00023125"/>
    </source>
</evidence>
<dbReference type="InterPro" id="IPR000595">
    <property type="entry name" value="cNMP-bd_dom"/>
</dbReference>
<evidence type="ECO:0000313" key="7">
    <source>
        <dbReference type="Proteomes" id="UP000035489"/>
    </source>
</evidence>
<dbReference type="CDD" id="cd00038">
    <property type="entry name" value="CAP_ED"/>
    <property type="match status" value="1"/>
</dbReference>
<evidence type="ECO:0000259" key="5">
    <source>
        <dbReference type="PROSITE" id="PS51063"/>
    </source>
</evidence>
<name>A0A0H1RFL6_9HYPH</name>
<dbReference type="PROSITE" id="PS50042">
    <property type="entry name" value="CNMP_BINDING_3"/>
    <property type="match status" value="1"/>
</dbReference>
<accession>A0A0H1RFL6</accession>
<dbReference type="EMBL" id="LCYG01000016">
    <property type="protein sequence ID" value="KLK93985.1"/>
    <property type="molecule type" value="Genomic_DNA"/>
</dbReference>
<protein>
    <submittedName>
        <fullName evidence="6">Cyclic nucleotide-binding protein</fullName>
    </submittedName>
</protein>
<feature type="domain" description="Cyclic nucleotide-binding" evidence="4">
    <location>
        <begin position="11"/>
        <end position="79"/>
    </location>
</feature>
<dbReference type="SMART" id="SM00419">
    <property type="entry name" value="HTH_CRP"/>
    <property type="match status" value="1"/>
</dbReference>
<dbReference type="InterPro" id="IPR036388">
    <property type="entry name" value="WH-like_DNA-bd_sf"/>
</dbReference>
<evidence type="ECO:0000256" key="1">
    <source>
        <dbReference type="ARBA" id="ARBA00023015"/>
    </source>
</evidence>
<dbReference type="AlphaFoldDB" id="A0A0H1RFL6"/>
<dbReference type="Pfam" id="PF00027">
    <property type="entry name" value="cNMP_binding"/>
    <property type="match status" value="1"/>
</dbReference>
<keyword evidence="1" id="KW-0805">Transcription regulation</keyword>
<comment type="caution">
    <text evidence="6">The sequence shown here is derived from an EMBL/GenBank/DDBJ whole genome shotgun (WGS) entry which is preliminary data.</text>
</comment>
<dbReference type="Gene3D" id="2.60.120.10">
    <property type="entry name" value="Jelly Rolls"/>
    <property type="match status" value="1"/>
</dbReference>
<evidence type="ECO:0000259" key="4">
    <source>
        <dbReference type="PROSITE" id="PS50042"/>
    </source>
</evidence>
<dbReference type="GO" id="GO:0006355">
    <property type="term" value="P:regulation of DNA-templated transcription"/>
    <property type="evidence" value="ECO:0007669"/>
    <property type="project" value="InterPro"/>
</dbReference>
<evidence type="ECO:0000256" key="3">
    <source>
        <dbReference type="ARBA" id="ARBA00023163"/>
    </source>
</evidence>
<dbReference type="OrthoDB" id="7584044at2"/>
<dbReference type="InterPro" id="IPR018490">
    <property type="entry name" value="cNMP-bd_dom_sf"/>
</dbReference>
<dbReference type="SMART" id="SM00100">
    <property type="entry name" value="cNMP"/>
    <property type="match status" value="1"/>
</dbReference>
<proteinExistence type="predicted"/>
<dbReference type="RefSeq" id="WP_047188028.1">
    <property type="nucleotide sequence ID" value="NZ_LCYG01000016.1"/>
</dbReference>
<dbReference type="PROSITE" id="PS51063">
    <property type="entry name" value="HTH_CRP_2"/>
    <property type="match status" value="1"/>
</dbReference>
<keyword evidence="7" id="KW-1185">Reference proteome</keyword>
<dbReference type="InterPro" id="IPR014710">
    <property type="entry name" value="RmlC-like_jellyroll"/>
</dbReference>
<dbReference type="GO" id="GO:0003677">
    <property type="term" value="F:DNA binding"/>
    <property type="evidence" value="ECO:0007669"/>
    <property type="project" value="UniProtKB-KW"/>
</dbReference>